<accession>A0A645DN31</accession>
<comment type="caution">
    <text evidence="1">The sequence shown here is derived from an EMBL/GenBank/DDBJ whole genome shotgun (WGS) entry which is preliminary data.</text>
</comment>
<organism evidence="1">
    <name type="scientific">bioreactor metagenome</name>
    <dbReference type="NCBI Taxonomy" id="1076179"/>
    <lineage>
        <taxon>unclassified sequences</taxon>
        <taxon>metagenomes</taxon>
        <taxon>ecological metagenomes</taxon>
    </lineage>
</organism>
<sequence length="133" mass="14868">MTATEKDGHLLMTLNAKDARMSWQGKAFAPQDYTWLAITAKATGFADGMSSGQLYYINSNHGVDGKFFFVLPNFPTDGTEYTRMIELRRNLRHGTVEDFEQGGAITGFRYDPTDSAPGEIEVSKFELIGPRVY</sequence>
<proteinExistence type="predicted"/>
<evidence type="ECO:0000313" key="1">
    <source>
        <dbReference type="EMBL" id="MPM90655.1"/>
    </source>
</evidence>
<gene>
    <name evidence="1" type="ORF">SDC9_137777</name>
</gene>
<protein>
    <submittedName>
        <fullName evidence="1">Uncharacterized protein</fullName>
    </submittedName>
</protein>
<reference evidence="1" key="1">
    <citation type="submission" date="2019-08" db="EMBL/GenBank/DDBJ databases">
        <authorList>
            <person name="Kucharzyk K."/>
            <person name="Murdoch R.W."/>
            <person name="Higgins S."/>
            <person name="Loffler F."/>
        </authorList>
    </citation>
    <scope>NUCLEOTIDE SEQUENCE</scope>
</reference>
<name>A0A645DN31_9ZZZZ</name>
<dbReference type="EMBL" id="VSSQ01037857">
    <property type="protein sequence ID" value="MPM90655.1"/>
    <property type="molecule type" value="Genomic_DNA"/>
</dbReference>
<dbReference type="AlphaFoldDB" id="A0A645DN31"/>